<dbReference type="CDD" id="cd14978">
    <property type="entry name" value="7tmA_FMRFamide_R-like"/>
    <property type="match status" value="2"/>
</dbReference>
<keyword evidence="3 5" id="KW-1133">Transmembrane helix</keyword>
<dbReference type="Proteomes" id="UP000008281">
    <property type="component" value="Unassembled WGS sequence"/>
</dbReference>
<protein>
    <submittedName>
        <fullName evidence="7">CRE-SRW-98 protein</fullName>
    </submittedName>
</protein>
<dbReference type="PANTHER" id="PTHR22751">
    <property type="entry name" value="G-PROTEIN COUPLED RECEPTOR-RELATED"/>
    <property type="match status" value="1"/>
</dbReference>
<feature type="transmembrane region" description="Helical" evidence="5">
    <location>
        <begin position="161"/>
        <end position="183"/>
    </location>
</feature>
<feature type="transmembrane region" description="Helical" evidence="5">
    <location>
        <begin position="512"/>
        <end position="536"/>
    </location>
</feature>
<dbReference type="Pfam" id="PF10324">
    <property type="entry name" value="7TM_GPCR_Srw"/>
    <property type="match status" value="2"/>
</dbReference>
<dbReference type="InterPro" id="IPR019427">
    <property type="entry name" value="7TM_GPCR_serpentine_rcpt_Srw"/>
</dbReference>
<accession>E3LLG0</accession>
<evidence type="ECO:0000313" key="7">
    <source>
        <dbReference type="EMBL" id="EFP00106.1"/>
    </source>
</evidence>
<dbReference type="InParanoid" id="E3LLG0"/>
<feature type="domain" description="G-protein coupled receptors family 1 profile" evidence="6">
    <location>
        <begin position="332"/>
        <end position="622"/>
    </location>
</feature>
<feature type="transmembrane region" description="Helical" evidence="5">
    <location>
        <begin position="602"/>
        <end position="624"/>
    </location>
</feature>
<dbReference type="AlphaFoldDB" id="E3LLG0"/>
<feature type="transmembrane region" description="Helical" evidence="5">
    <location>
        <begin position="443"/>
        <end position="464"/>
    </location>
</feature>
<feature type="transmembrane region" description="Helical" evidence="5">
    <location>
        <begin position="236"/>
        <end position="257"/>
    </location>
</feature>
<dbReference type="InterPro" id="IPR017452">
    <property type="entry name" value="GPCR_Rhodpsn_7TM"/>
</dbReference>
<feature type="transmembrane region" description="Helical" evidence="5">
    <location>
        <begin position="68"/>
        <end position="89"/>
    </location>
</feature>
<comment type="subcellular location">
    <subcellularLocation>
        <location evidence="1">Membrane</location>
    </subcellularLocation>
</comment>
<dbReference type="GO" id="GO:0016020">
    <property type="term" value="C:membrane"/>
    <property type="evidence" value="ECO:0007669"/>
    <property type="project" value="UniProtKB-SubCell"/>
</dbReference>
<feature type="transmembrane region" description="Helical" evidence="5">
    <location>
        <begin position="566"/>
        <end position="587"/>
    </location>
</feature>
<dbReference type="Gene3D" id="1.20.1070.10">
    <property type="entry name" value="Rhodopsin 7-helix transmembrane proteins"/>
    <property type="match status" value="2"/>
</dbReference>
<organism evidence="8">
    <name type="scientific">Caenorhabditis remanei</name>
    <name type="common">Caenorhabditis vulgaris</name>
    <dbReference type="NCBI Taxonomy" id="31234"/>
    <lineage>
        <taxon>Eukaryota</taxon>
        <taxon>Metazoa</taxon>
        <taxon>Ecdysozoa</taxon>
        <taxon>Nematoda</taxon>
        <taxon>Chromadorea</taxon>
        <taxon>Rhabditida</taxon>
        <taxon>Rhabditina</taxon>
        <taxon>Rhabditomorpha</taxon>
        <taxon>Rhabditoidea</taxon>
        <taxon>Rhabditidae</taxon>
        <taxon>Peloderinae</taxon>
        <taxon>Caenorhabditis</taxon>
    </lineage>
</organism>
<keyword evidence="8" id="KW-1185">Reference proteome</keyword>
<dbReference type="EMBL" id="DS268410">
    <property type="protein sequence ID" value="EFP00106.1"/>
    <property type="molecule type" value="Genomic_DNA"/>
</dbReference>
<reference evidence="7" key="1">
    <citation type="submission" date="2007-07" db="EMBL/GenBank/DDBJ databases">
        <title>PCAP assembly of the Caenorhabditis remanei genome.</title>
        <authorList>
            <consortium name="The Caenorhabditis remanei Sequencing Consortium"/>
            <person name="Wilson R.K."/>
        </authorList>
    </citation>
    <scope>NUCLEOTIDE SEQUENCE [LARGE SCALE GENOMIC DNA]</scope>
    <source>
        <strain evidence="7">PB4641</strain>
    </source>
</reference>
<feature type="transmembrane region" description="Helical" evidence="5">
    <location>
        <begin position="43"/>
        <end position="61"/>
    </location>
</feature>
<gene>
    <name evidence="7" type="primary">Cre-srw-98</name>
    <name evidence="7" type="ORF">CRE_18711</name>
</gene>
<dbReference type="PANTHER" id="PTHR22751:SF166">
    <property type="entry name" value="G-PROTEIN COUPLED RECEPTORS FAMILY 1 PROFILE DOMAIN-CONTAINING PROTEIN"/>
    <property type="match status" value="1"/>
</dbReference>
<dbReference type="Gene3D" id="3.80.20.20">
    <property type="entry name" value="Receptor L-domain"/>
    <property type="match status" value="3"/>
</dbReference>
<evidence type="ECO:0000313" key="8">
    <source>
        <dbReference type="Proteomes" id="UP000008281"/>
    </source>
</evidence>
<evidence type="ECO:0000259" key="6">
    <source>
        <dbReference type="PROSITE" id="PS50262"/>
    </source>
</evidence>
<feature type="transmembrane region" description="Helical" evidence="5">
    <location>
        <begin position="412"/>
        <end position="431"/>
    </location>
</feature>
<keyword evidence="2 5" id="KW-0812">Transmembrane</keyword>
<evidence type="ECO:0000256" key="1">
    <source>
        <dbReference type="ARBA" id="ARBA00004370"/>
    </source>
</evidence>
<evidence type="ECO:0000256" key="2">
    <source>
        <dbReference type="ARBA" id="ARBA00022692"/>
    </source>
</evidence>
<evidence type="ECO:0000256" key="5">
    <source>
        <dbReference type="SAM" id="Phobius"/>
    </source>
</evidence>
<name>E3LLG0_CAERE</name>
<feature type="transmembrane region" description="Helical" evidence="5">
    <location>
        <begin position="351"/>
        <end position="370"/>
    </location>
</feature>
<dbReference type="Pfam" id="PF01030">
    <property type="entry name" value="Recep_L_domain"/>
    <property type="match status" value="2"/>
</dbReference>
<dbReference type="SUPFAM" id="SSF52058">
    <property type="entry name" value="L domain-like"/>
    <property type="match status" value="3"/>
</dbReference>
<keyword evidence="4 5" id="KW-0472">Membrane</keyword>
<dbReference type="STRING" id="31234.E3LLG0"/>
<dbReference type="HOGENOM" id="CLU_273019_0_0_1"/>
<proteinExistence type="predicted"/>
<evidence type="ECO:0000256" key="4">
    <source>
        <dbReference type="ARBA" id="ARBA00023136"/>
    </source>
</evidence>
<evidence type="ECO:0000256" key="3">
    <source>
        <dbReference type="ARBA" id="ARBA00022989"/>
    </source>
</evidence>
<dbReference type="SUPFAM" id="SSF81321">
    <property type="entry name" value="Family A G protein-coupled receptor-like"/>
    <property type="match status" value="2"/>
</dbReference>
<dbReference type="PROSITE" id="PS50262">
    <property type="entry name" value="G_PROTEIN_RECEP_F1_2"/>
    <property type="match status" value="2"/>
</dbReference>
<feature type="transmembrane region" description="Helical" evidence="5">
    <location>
        <begin position="321"/>
        <end position="339"/>
    </location>
</feature>
<feature type="transmembrane region" description="Helical" evidence="5">
    <location>
        <begin position="278"/>
        <end position="301"/>
    </location>
</feature>
<feature type="transmembrane region" description="Helical" evidence="5">
    <location>
        <begin position="131"/>
        <end position="149"/>
    </location>
</feature>
<dbReference type="InterPro" id="IPR000494">
    <property type="entry name" value="Rcpt_L-dom"/>
</dbReference>
<dbReference type="eggNOG" id="ENOG502TFWC">
    <property type="taxonomic scope" value="Eukaryota"/>
</dbReference>
<dbReference type="InterPro" id="IPR036941">
    <property type="entry name" value="Rcpt_L-dom_sf"/>
</dbReference>
<dbReference type="GO" id="GO:0008528">
    <property type="term" value="F:G protein-coupled peptide receptor activity"/>
    <property type="evidence" value="ECO:0007669"/>
    <property type="project" value="InterPro"/>
</dbReference>
<feature type="domain" description="G-protein coupled receptors family 1 profile" evidence="6">
    <location>
        <begin position="54"/>
        <end position="340"/>
    </location>
</feature>
<sequence>METTTSIYDHATYLFPNADEFSRVKFYQLMLNLEKIARPCLQFQYYLSIFGIVLTLFHLVILTRKVMLMSSIITIMIGIGVCDLIAMVATLQSVGMFFDEEGTDCSPPVSLFSYKMFWVFVVIRDFVRRSSTWLGVMMALVRFIVIKFGTSMKFQKCSKPIFGFFVICGSFILSFGLSFIYYFRYDIVEKGVWQPKEYCTDISLTSKHTIYTQKRSDLYTANNEFFGKTYMFVNGVVSKLIPCVFLPILTFLLVLELRRAEAIRKTANFTKRISSEKTTGLVIFMAVLFFIVELPIGISWVFQVSYTDIGFLDSSRFSVDFQFYAAIFGTILISLHLLILTRKGMMTSSVFSILIGVAVFDLVVLVETIITSANDNLFFEREGTDCAPPVTHFALSLSWKTLVLCDLVRRSSVWLAIMMALIRLLVLKFPGNHMIQGMSNPSFGFKSVIATFLLSCPFSTFFYFRYDIVVLGEWKPKEFCENINLDSTFPIVDQRLSSLFTSFDGLLGKTYMFANGTVTKIIPCIMLPVLTFLLVLELRKTEKSRKHLSFTKRSTYELRTERTTGLVLFMAISFFVLELPMGFVYIVQVEHTDLGFIWWGTFIYHICNGILTLNIISHCIICFFMSAQYRKIATCDQQCIFNEISVNTETLKLFPINCSTVCGYLQLSSDSNVTEDQLTTVFKNMKKFYGLVEVLNTNFTSLRFFENLEVLECENDGVLLLRFNSLMTEVGMLNLRNTSCSFEIKNCYRMTRLNLPKLENCDSSRSTEGVLNFAIFDMAENFCVSVEEIIHLFRNRNVTIPKRGLNYCEWTIPSSISGNFCQNESSIETFNSSCQYSIGDIIVNGGDEKYVKNLNNLIWIFGKLIINETNLVTIDFLDKLEYVINLKDSFDEGEIQVLRNTKLSNATFPSLKRLKNRPSDPIIFVGNNQTLGTDPSVCWKIRNQLNEFYFKAPIIDRKHCETIQEEYDLRNGADSNCTFEHDRIDSETLKLFPTKCKSICAHLLIDQNSDVTEVQLSSAFKNMKILYGSIIVSKTNFTNAYFLAGLVTVECENDQIKIYSNDLMVEVGMTQFSSTSCSVNVDSNAKMTRVGLPNLKIVSTPSNELFVFKNNHENLTSNPSVCLGIKHSLNTTAWHIPMIDGKSCEEIEEVAAEKDSSGEGNGRFIAQMLALFLFYYAPKVI</sequence>